<proteinExistence type="predicted"/>
<dbReference type="Gene3D" id="2.60.40.10">
    <property type="entry name" value="Immunoglobulins"/>
    <property type="match status" value="2"/>
</dbReference>
<reference evidence="3" key="1">
    <citation type="submission" date="2022-05" db="EMBL/GenBank/DDBJ databases">
        <authorList>
            <person name="Okamura Y."/>
        </authorList>
    </citation>
    <scope>NUCLEOTIDE SEQUENCE</scope>
</reference>
<dbReference type="SUPFAM" id="SSF48726">
    <property type="entry name" value="Immunoglobulin"/>
    <property type="match status" value="2"/>
</dbReference>
<dbReference type="PROSITE" id="PS50835">
    <property type="entry name" value="IG_LIKE"/>
    <property type="match status" value="1"/>
</dbReference>
<keyword evidence="4" id="KW-1185">Reference proteome</keyword>
<evidence type="ECO:0000259" key="2">
    <source>
        <dbReference type="PROSITE" id="PS50835"/>
    </source>
</evidence>
<dbReference type="EMBL" id="CALOZG010000045">
    <property type="protein sequence ID" value="CAH4035798.1"/>
    <property type="molecule type" value="Genomic_DNA"/>
</dbReference>
<dbReference type="PANTHER" id="PTHR23278:SF28">
    <property type="entry name" value="SIDESTEP IV, ISOFORM C"/>
    <property type="match status" value="1"/>
</dbReference>
<feature type="domain" description="Ig-like" evidence="2">
    <location>
        <begin position="96"/>
        <end position="147"/>
    </location>
</feature>
<dbReference type="InterPro" id="IPR007110">
    <property type="entry name" value="Ig-like_dom"/>
</dbReference>
<comment type="caution">
    <text evidence="3">The sequence shown here is derived from an EMBL/GenBank/DDBJ whole genome shotgun (WGS) entry which is preliminary data.</text>
</comment>
<organism evidence="3 4">
    <name type="scientific">Pieris brassicae</name>
    <name type="common">White butterfly</name>
    <name type="synonym">Large white butterfly</name>
    <dbReference type="NCBI Taxonomy" id="7116"/>
    <lineage>
        <taxon>Eukaryota</taxon>
        <taxon>Metazoa</taxon>
        <taxon>Ecdysozoa</taxon>
        <taxon>Arthropoda</taxon>
        <taxon>Hexapoda</taxon>
        <taxon>Insecta</taxon>
        <taxon>Pterygota</taxon>
        <taxon>Neoptera</taxon>
        <taxon>Endopterygota</taxon>
        <taxon>Lepidoptera</taxon>
        <taxon>Glossata</taxon>
        <taxon>Ditrysia</taxon>
        <taxon>Papilionoidea</taxon>
        <taxon>Pieridae</taxon>
        <taxon>Pierinae</taxon>
        <taxon>Pieris</taxon>
    </lineage>
</organism>
<dbReference type="InterPro" id="IPR013162">
    <property type="entry name" value="CD80_C2-set"/>
</dbReference>
<dbReference type="InterPro" id="IPR013783">
    <property type="entry name" value="Ig-like_fold"/>
</dbReference>
<dbReference type="AlphaFoldDB" id="A0A9P0XIN2"/>
<dbReference type="Pfam" id="PF08205">
    <property type="entry name" value="C2-set_2"/>
    <property type="match status" value="1"/>
</dbReference>
<dbReference type="Proteomes" id="UP001152562">
    <property type="component" value="Unassembled WGS sequence"/>
</dbReference>
<sequence length="147" mass="16525">MLKFRPLMAQHLAIASYCGILKIAKGNPRPRLIWYLENTIIDETFEEEDNGVTSNALTFPRLGREHLNARLSCQASNTNLSSPPSKLLILNINLRPLSVQIVRKQEQLSADRSYDVECIVTGSRPAPQITWWIGSKPLRDNVINVSG</sequence>
<evidence type="ECO:0000313" key="3">
    <source>
        <dbReference type="EMBL" id="CAH4035798.1"/>
    </source>
</evidence>
<keyword evidence="1" id="KW-1015">Disulfide bond</keyword>
<name>A0A9P0XIN2_PIEBR</name>
<dbReference type="InterPro" id="IPR036179">
    <property type="entry name" value="Ig-like_dom_sf"/>
</dbReference>
<accession>A0A9P0XIN2</accession>
<dbReference type="CDD" id="cd00096">
    <property type="entry name" value="Ig"/>
    <property type="match status" value="1"/>
</dbReference>
<protein>
    <recommendedName>
        <fullName evidence="2">Ig-like domain-containing protein</fullName>
    </recommendedName>
</protein>
<dbReference type="PANTHER" id="PTHR23278">
    <property type="entry name" value="SIDESTEP PROTEIN"/>
    <property type="match status" value="1"/>
</dbReference>
<evidence type="ECO:0000256" key="1">
    <source>
        <dbReference type="ARBA" id="ARBA00023157"/>
    </source>
</evidence>
<evidence type="ECO:0000313" key="4">
    <source>
        <dbReference type="Proteomes" id="UP001152562"/>
    </source>
</evidence>
<gene>
    <name evidence="3" type="ORF">PIBRA_LOCUS11817</name>
</gene>